<reference evidence="2" key="1">
    <citation type="submission" date="2014-09" db="EMBL/GenBank/DDBJ databases">
        <authorList>
            <person name="Mudge J."/>
            <person name="Ramaraj T."/>
            <person name="Lindquist I.E."/>
            <person name="Bharti A.K."/>
            <person name="Sundararajan A."/>
            <person name="Cameron C.T."/>
            <person name="Woodward J.E."/>
            <person name="May G.D."/>
            <person name="Brubaker C."/>
            <person name="Broadhvest J."/>
            <person name="Wilkins T.A."/>
        </authorList>
    </citation>
    <scope>NUCLEOTIDE SEQUENCE</scope>
    <source>
        <strain evidence="2">cv. AKA8401</strain>
    </source>
</reference>
<accession>A0A0B0MYQ5</accession>
<dbReference type="Proteomes" id="UP000032142">
    <property type="component" value="Unassembled WGS sequence"/>
</dbReference>
<protein>
    <submittedName>
        <fullName evidence="1">Uncharacterized protein</fullName>
    </submittedName>
</protein>
<comment type="caution">
    <text evidence="1">The sequence shown here is derived from an EMBL/GenBank/DDBJ whole genome shotgun (WGS) entry which is preliminary data.</text>
</comment>
<sequence>MALIHGRVSPGAGT</sequence>
<evidence type="ECO:0000313" key="2">
    <source>
        <dbReference type="Proteomes" id="UP000032142"/>
    </source>
</evidence>
<proteinExistence type="predicted"/>
<name>A0A0B0MYQ5_GOSAR</name>
<gene>
    <name evidence="1" type="ORF">F383_34365</name>
</gene>
<organism evidence="1 2">
    <name type="scientific">Gossypium arboreum</name>
    <name type="common">Tree cotton</name>
    <name type="synonym">Gossypium nanking</name>
    <dbReference type="NCBI Taxonomy" id="29729"/>
    <lineage>
        <taxon>Eukaryota</taxon>
        <taxon>Viridiplantae</taxon>
        <taxon>Streptophyta</taxon>
        <taxon>Embryophyta</taxon>
        <taxon>Tracheophyta</taxon>
        <taxon>Spermatophyta</taxon>
        <taxon>Magnoliopsida</taxon>
        <taxon>eudicotyledons</taxon>
        <taxon>Gunneridae</taxon>
        <taxon>Pentapetalae</taxon>
        <taxon>rosids</taxon>
        <taxon>malvids</taxon>
        <taxon>Malvales</taxon>
        <taxon>Malvaceae</taxon>
        <taxon>Malvoideae</taxon>
        <taxon>Gossypium</taxon>
    </lineage>
</organism>
<dbReference type="EMBL" id="JRRC01470172">
    <property type="protein sequence ID" value="KHG07228.1"/>
    <property type="molecule type" value="Genomic_DNA"/>
</dbReference>
<evidence type="ECO:0000313" key="1">
    <source>
        <dbReference type="EMBL" id="KHG07228.1"/>
    </source>
</evidence>
<keyword evidence="2" id="KW-1185">Reference proteome</keyword>